<gene>
    <name evidence="1" type="ORF">RDWZM_000977</name>
</gene>
<reference evidence="1" key="1">
    <citation type="submission" date="2022-12" db="EMBL/GenBank/DDBJ databases">
        <title>Genome assemblies of Blomia tropicalis.</title>
        <authorList>
            <person name="Cui Y."/>
        </authorList>
    </citation>
    <scope>NUCLEOTIDE SEQUENCE</scope>
    <source>
        <tissue evidence="1">Adult mites</tissue>
    </source>
</reference>
<organism evidence="1 2">
    <name type="scientific">Blomia tropicalis</name>
    <name type="common">Mite</name>
    <dbReference type="NCBI Taxonomy" id="40697"/>
    <lineage>
        <taxon>Eukaryota</taxon>
        <taxon>Metazoa</taxon>
        <taxon>Ecdysozoa</taxon>
        <taxon>Arthropoda</taxon>
        <taxon>Chelicerata</taxon>
        <taxon>Arachnida</taxon>
        <taxon>Acari</taxon>
        <taxon>Acariformes</taxon>
        <taxon>Sarcoptiformes</taxon>
        <taxon>Astigmata</taxon>
        <taxon>Glycyphagoidea</taxon>
        <taxon>Echimyopodidae</taxon>
        <taxon>Blomia</taxon>
    </lineage>
</organism>
<sequence>MSLLVQNICKLSNSIFSQVPRSSNSWDEALSKFKHLFAQMSIHDLYLNANELASQIPPTINPRERYPSAPCSYVSVFENEIFSLTVFCLRRRGSHDSIT</sequence>
<protein>
    <submittedName>
        <fullName evidence="1">Uncharacterized protein</fullName>
    </submittedName>
</protein>
<comment type="caution">
    <text evidence="1">The sequence shown here is derived from an EMBL/GenBank/DDBJ whole genome shotgun (WGS) entry which is preliminary data.</text>
</comment>
<evidence type="ECO:0000313" key="1">
    <source>
        <dbReference type="EMBL" id="KAJ6222432.1"/>
    </source>
</evidence>
<evidence type="ECO:0000313" key="2">
    <source>
        <dbReference type="Proteomes" id="UP001142055"/>
    </source>
</evidence>
<dbReference type="Proteomes" id="UP001142055">
    <property type="component" value="Chromosome 1"/>
</dbReference>
<dbReference type="EMBL" id="JAPWDV010000001">
    <property type="protein sequence ID" value="KAJ6222432.1"/>
    <property type="molecule type" value="Genomic_DNA"/>
</dbReference>
<dbReference type="AlphaFoldDB" id="A0A9Q0MDD8"/>
<proteinExistence type="predicted"/>
<name>A0A9Q0MDD8_BLOTA</name>
<keyword evidence="2" id="KW-1185">Reference proteome</keyword>
<accession>A0A9Q0MDD8</accession>